<evidence type="ECO:0000256" key="7">
    <source>
        <dbReference type="ARBA" id="ARBA00022723"/>
    </source>
</evidence>
<dbReference type="Gene3D" id="3.20.20.20">
    <property type="entry name" value="Dihydropteroate synthase-like"/>
    <property type="match status" value="1"/>
</dbReference>
<dbReference type="SUPFAM" id="SSF51717">
    <property type="entry name" value="Dihydropteroate synthetase-like"/>
    <property type="match status" value="1"/>
</dbReference>
<dbReference type="InterPro" id="IPR000489">
    <property type="entry name" value="Pterin-binding_dom"/>
</dbReference>
<evidence type="ECO:0000256" key="4">
    <source>
        <dbReference type="ARBA" id="ARBA00009503"/>
    </source>
</evidence>
<dbReference type="AlphaFoldDB" id="A0A7D4Q6H9"/>
<name>A0A7D4Q6H9_9MICO</name>
<evidence type="ECO:0000256" key="6">
    <source>
        <dbReference type="ARBA" id="ARBA00022679"/>
    </source>
</evidence>
<evidence type="ECO:0000256" key="3">
    <source>
        <dbReference type="ARBA" id="ARBA00004763"/>
    </source>
</evidence>
<dbReference type="Proteomes" id="UP000502498">
    <property type="component" value="Chromosome"/>
</dbReference>
<protein>
    <recommendedName>
        <fullName evidence="5 10">Dihydropteroate synthase</fullName>
        <shortName evidence="10">DHPS</shortName>
        <ecNumber evidence="5 10">2.5.1.15</ecNumber>
    </recommendedName>
    <alternativeName>
        <fullName evidence="10">Dihydropteroate pyrophosphorylase</fullName>
    </alternativeName>
</protein>
<evidence type="ECO:0000256" key="8">
    <source>
        <dbReference type="ARBA" id="ARBA00022842"/>
    </source>
</evidence>
<keyword evidence="9 10" id="KW-0289">Folate biosynthesis</keyword>
<comment type="pathway">
    <text evidence="3 10">Cofactor biosynthesis; tetrahydrofolate biosynthesis; 7,8-dihydrofolate from 2-amino-4-hydroxy-6-hydroxymethyl-7,8-dihydropteridine diphosphate and 4-aminobenzoate: step 1/2.</text>
</comment>
<dbReference type="EC" id="2.5.1.15" evidence="5 10"/>
<keyword evidence="6 10" id="KW-0808">Transferase</keyword>
<evidence type="ECO:0000256" key="9">
    <source>
        <dbReference type="ARBA" id="ARBA00022909"/>
    </source>
</evidence>
<keyword evidence="8 10" id="KW-0460">Magnesium</keyword>
<dbReference type="GO" id="GO:0005829">
    <property type="term" value="C:cytosol"/>
    <property type="evidence" value="ECO:0007669"/>
    <property type="project" value="TreeGrafter"/>
</dbReference>
<comment type="function">
    <text evidence="10">Catalyzes the condensation of para-aminobenzoate (pABA) with 6-hydroxymethyl-7,8-dihydropterin diphosphate (DHPt-PP) to form 7,8-dihydropteroate (H2Pte), the immediate precursor of folate derivatives.</text>
</comment>
<dbReference type="GO" id="GO:0004156">
    <property type="term" value="F:dihydropteroate synthase activity"/>
    <property type="evidence" value="ECO:0007669"/>
    <property type="project" value="UniProtKB-EC"/>
</dbReference>
<dbReference type="InterPro" id="IPR006390">
    <property type="entry name" value="DHP_synth_dom"/>
</dbReference>
<proteinExistence type="inferred from homology"/>
<organism evidence="12 13">
    <name type="scientific">Microbacterium hominis</name>
    <dbReference type="NCBI Taxonomy" id="162426"/>
    <lineage>
        <taxon>Bacteria</taxon>
        <taxon>Bacillati</taxon>
        <taxon>Actinomycetota</taxon>
        <taxon>Actinomycetes</taxon>
        <taxon>Micrococcales</taxon>
        <taxon>Microbacteriaceae</taxon>
        <taxon>Microbacterium</taxon>
    </lineage>
</organism>
<dbReference type="RefSeq" id="WP_172988599.1">
    <property type="nucleotide sequence ID" value="NZ_CP054038.1"/>
</dbReference>
<dbReference type="PANTHER" id="PTHR20941:SF1">
    <property type="entry name" value="FOLIC ACID SYNTHESIS PROTEIN FOL1"/>
    <property type="match status" value="1"/>
</dbReference>
<evidence type="ECO:0000313" key="13">
    <source>
        <dbReference type="Proteomes" id="UP000502498"/>
    </source>
</evidence>
<gene>
    <name evidence="12" type="primary">folP</name>
    <name evidence="12" type="ORF">HQM25_01560</name>
</gene>
<dbReference type="PROSITE" id="PS50972">
    <property type="entry name" value="PTERIN_BINDING"/>
    <property type="match status" value="1"/>
</dbReference>
<dbReference type="PANTHER" id="PTHR20941">
    <property type="entry name" value="FOLATE SYNTHESIS PROTEINS"/>
    <property type="match status" value="1"/>
</dbReference>
<evidence type="ECO:0000256" key="2">
    <source>
        <dbReference type="ARBA" id="ARBA00001946"/>
    </source>
</evidence>
<dbReference type="GO" id="GO:0046872">
    <property type="term" value="F:metal ion binding"/>
    <property type="evidence" value="ECO:0007669"/>
    <property type="project" value="UniProtKB-KW"/>
</dbReference>
<dbReference type="Pfam" id="PF00809">
    <property type="entry name" value="Pterin_bind"/>
    <property type="match status" value="1"/>
</dbReference>
<comment type="similarity">
    <text evidence="4 10">Belongs to the DHPS family.</text>
</comment>
<evidence type="ECO:0000313" key="12">
    <source>
        <dbReference type="EMBL" id="QKJ18219.1"/>
    </source>
</evidence>
<comment type="cofactor">
    <cofactor evidence="2 10">
        <name>Mg(2+)</name>
        <dbReference type="ChEBI" id="CHEBI:18420"/>
    </cofactor>
</comment>
<dbReference type="InterPro" id="IPR011005">
    <property type="entry name" value="Dihydropteroate_synth-like_sf"/>
</dbReference>
<feature type="domain" description="Pterin-binding" evidence="11">
    <location>
        <begin position="2"/>
        <end position="261"/>
    </location>
</feature>
<dbReference type="EMBL" id="CP054038">
    <property type="protein sequence ID" value="QKJ18219.1"/>
    <property type="molecule type" value="Genomic_DNA"/>
</dbReference>
<sequence>MTLIMGIVNVTPDSFSDGGLYLDADAAVAHGLALRAQGADILDVGGESTRPGAERVAPALEQDRVVPVVRALTRAGAVVSIDTMNASTALAAVEAGARYVNDVSAGLADDAMLRAVAGTDAEFIAGHWRGPSADMYARADYADVVTEVVRELAERLQAAWTAGIPPHRLIVDPGVGFGKKGEQNWQVLRGLERVAGMGPRVLIGTSRKRFLAEALAGVDASLVVDQRRRDLATAVTSALAVRAGVWAVRVHDVAGTRDALAVAQAWEGRE</sequence>
<dbReference type="CDD" id="cd00739">
    <property type="entry name" value="DHPS"/>
    <property type="match status" value="1"/>
</dbReference>
<evidence type="ECO:0000256" key="1">
    <source>
        <dbReference type="ARBA" id="ARBA00000012"/>
    </source>
</evidence>
<dbReference type="NCBIfam" id="TIGR01496">
    <property type="entry name" value="DHPS"/>
    <property type="match status" value="1"/>
</dbReference>
<accession>A0A7D4Q6H9</accession>
<dbReference type="GO" id="GO:0046654">
    <property type="term" value="P:tetrahydrofolate biosynthetic process"/>
    <property type="evidence" value="ECO:0007669"/>
    <property type="project" value="UniProtKB-UniPathway"/>
</dbReference>
<evidence type="ECO:0000256" key="10">
    <source>
        <dbReference type="RuleBase" id="RU361205"/>
    </source>
</evidence>
<dbReference type="PROSITE" id="PS00792">
    <property type="entry name" value="DHPS_1"/>
    <property type="match status" value="1"/>
</dbReference>
<dbReference type="PROSITE" id="PS00793">
    <property type="entry name" value="DHPS_2"/>
    <property type="match status" value="1"/>
</dbReference>
<evidence type="ECO:0000256" key="5">
    <source>
        <dbReference type="ARBA" id="ARBA00012458"/>
    </source>
</evidence>
<keyword evidence="7 10" id="KW-0479">Metal-binding</keyword>
<comment type="catalytic activity">
    <reaction evidence="1">
        <text>(7,8-dihydropterin-6-yl)methyl diphosphate + 4-aminobenzoate = 7,8-dihydropteroate + diphosphate</text>
        <dbReference type="Rhea" id="RHEA:19949"/>
        <dbReference type="ChEBI" id="CHEBI:17836"/>
        <dbReference type="ChEBI" id="CHEBI:17839"/>
        <dbReference type="ChEBI" id="CHEBI:33019"/>
        <dbReference type="ChEBI" id="CHEBI:72950"/>
        <dbReference type="EC" id="2.5.1.15"/>
    </reaction>
</comment>
<dbReference type="GO" id="GO:0046656">
    <property type="term" value="P:folic acid biosynthetic process"/>
    <property type="evidence" value="ECO:0007669"/>
    <property type="project" value="UniProtKB-KW"/>
</dbReference>
<dbReference type="UniPathway" id="UPA00077">
    <property type="reaction ID" value="UER00156"/>
</dbReference>
<reference evidence="12 13" key="1">
    <citation type="submission" date="2020-05" db="EMBL/GenBank/DDBJ databases">
        <title>Strain PA2F3 complete genome.</title>
        <authorList>
            <person name="Kim Y.-S."/>
            <person name="Kim S.-J."/>
            <person name="Jung H.-k."/>
            <person name="Kim S.-E."/>
            <person name="Kim K.-H."/>
        </authorList>
    </citation>
    <scope>NUCLEOTIDE SEQUENCE [LARGE SCALE GENOMIC DNA]</scope>
    <source>
        <strain evidence="12 13">PA2F3</strain>
    </source>
</reference>
<dbReference type="InterPro" id="IPR045031">
    <property type="entry name" value="DHP_synth-like"/>
</dbReference>
<evidence type="ECO:0000259" key="11">
    <source>
        <dbReference type="PROSITE" id="PS50972"/>
    </source>
</evidence>